<protein>
    <submittedName>
        <fullName evidence="1">Uncharacterized protein</fullName>
    </submittedName>
</protein>
<keyword evidence="2" id="KW-1185">Reference proteome</keyword>
<evidence type="ECO:0000313" key="2">
    <source>
        <dbReference type="Proteomes" id="UP001165090"/>
    </source>
</evidence>
<comment type="caution">
    <text evidence="1">The sequence shown here is derived from an EMBL/GenBank/DDBJ whole genome shotgun (WGS) entry which is preliminary data.</text>
</comment>
<organism evidence="1 2">
    <name type="scientific">Volvox africanus</name>
    <dbReference type="NCBI Taxonomy" id="51714"/>
    <lineage>
        <taxon>Eukaryota</taxon>
        <taxon>Viridiplantae</taxon>
        <taxon>Chlorophyta</taxon>
        <taxon>core chlorophytes</taxon>
        <taxon>Chlorophyceae</taxon>
        <taxon>CS clade</taxon>
        <taxon>Chlamydomonadales</taxon>
        <taxon>Volvocaceae</taxon>
        <taxon>Volvox</taxon>
    </lineage>
</organism>
<sequence length="121" mass="13046">MAGHWSNLKQFAVNWPSRVSFLAGRSCRVAGNLVEPTAVRPGCRPSLPRSGACAAPLPAWHPHEVIMLSGYTESWGDGRERRTVHISCSIARDATSSFTPAPGTSCAKTRTHDGSLDLRTC</sequence>
<reference evidence="1 2" key="1">
    <citation type="journal article" date="2023" name="IScience">
        <title>Expanded male sex-determining region conserved during the evolution of homothallism in the green alga Volvox.</title>
        <authorList>
            <person name="Yamamoto K."/>
            <person name="Matsuzaki R."/>
            <person name="Mahakham W."/>
            <person name="Heman W."/>
            <person name="Sekimoto H."/>
            <person name="Kawachi M."/>
            <person name="Minakuchi Y."/>
            <person name="Toyoda A."/>
            <person name="Nozaki H."/>
        </authorList>
    </citation>
    <scope>NUCLEOTIDE SEQUENCE [LARGE SCALE GENOMIC DNA]</scope>
    <source>
        <strain evidence="1 2">NIES-4468</strain>
    </source>
</reference>
<name>A0ABQ5S5Q0_9CHLO</name>
<dbReference type="EMBL" id="BSDZ01000023">
    <property type="protein sequence ID" value="GLI65235.1"/>
    <property type="molecule type" value="Genomic_DNA"/>
</dbReference>
<evidence type="ECO:0000313" key="1">
    <source>
        <dbReference type="EMBL" id="GLI65235.1"/>
    </source>
</evidence>
<accession>A0ABQ5S5Q0</accession>
<dbReference type="Proteomes" id="UP001165090">
    <property type="component" value="Unassembled WGS sequence"/>
</dbReference>
<gene>
    <name evidence="1" type="ORF">VaNZ11_008720</name>
</gene>
<proteinExistence type="predicted"/>